<comment type="caution">
    <text evidence="2">The sequence shown here is derived from an EMBL/GenBank/DDBJ whole genome shotgun (WGS) entry which is preliminary data.</text>
</comment>
<organism evidence="2 3">
    <name type="scientific">Synaphobranchus kaupii</name>
    <name type="common">Kaup's arrowtooth eel</name>
    <dbReference type="NCBI Taxonomy" id="118154"/>
    <lineage>
        <taxon>Eukaryota</taxon>
        <taxon>Metazoa</taxon>
        <taxon>Chordata</taxon>
        <taxon>Craniata</taxon>
        <taxon>Vertebrata</taxon>
        <taxon>Euteleostomi</taxon>
        <taxon>Actinopterygii</taxon>
        <taxon>Neopterygii</taxon>
        <taxon>Teleostei</taxon>
        <taxon>Anguilliformes</taxon>
        <taxon>Synaphobranchidae</taxon>
        <taxon>Synaphobranchus</taxon>
    </lineage>
</organism>
<reference evidence="2" key="1">
    <citation type="journal article" date="2023" name="Science">
        <title>Genome structures resolve the early diversification of teleost fishes.</title>
        <authorList>
            <person name="Parey E."/>
            <person name="Louis A."/>
            <person name="Montfort J."/>
            <person name="Bouchez O."/>
            <person name="Roques C."/>
            <person name="Iampietro C."/>
            <person name="Lluch J."/>
            <person name="Castinel A."/>
            <person name="Donnadieu C."/>
            <person name="Desvignes T."/>
            <person name="Floi Bucao C."/>
            <person name="Jouanno E."/>
            <person name="Wen M."/>
            <person name="Mejri S."/>
            <person name="Dirks R."/>
            <person name="Jansen H."/>
            <person name="Henkel C."/>
            <person name="Chen W.J."/>
            <person name="Zahm M."/>
            <person name="Cabau C."/>
            <person name="Klopp C."/>
            <person name="Thompson A.W."/>
            <person name="Robinson-Rechavi M."/>
            <person name="Braasch I."/>
            <person name="Lecointre G."/>
            <person name="Bobe J."/>
            <person name="Postlethwait J.H."/>
            <person name="Berthelot C."/>
            <person name="Roest Crollius H."/>
            <person name="Guiguen Y."/>
        </authorList>
    </citation>
    <scope>NUCLEOTIDE SEQUENCE</scope>
    <source>
        <strain evidence="2">WJC10195</strain>
    </source>
</reference>
<feature type="compositionally biased region" description="Polar residues" evidence="1">
    <location>
        <begin position="35"/>
        <end position="53"/>
    </location>
</feature>
<protein>
    <submittedName>
        <fullName evidence="2">Uncharacterized protein</fullName>
    </submittedName>
</protein>
<dbReference type="Proteomes" id="UP001152622">
    <property type="component" value="Chromosome 5"/>
</dbReference>
<dbReference type="EMBL" id="JAINUF010000005">
    <property type="protein sequence ID" value="KAJ8360001.1"/>
    <property type="molecule type" value="Genomic_DNA"/>
</dbReference>
<evidence type="ECO:0000256" key="1">
    <source>
        <dbReference type="SAM" id="MobiDB-lite"/>
    </source>
</evidence>
<feature type="region of interest" description="Disordered" evidence="1">
    <location>
        <begin position="27"/>
        <end position="71"/>
    </location>
</feature>
<evidence type="ECO:0000313" key="3">
    <source>
        <dbReference type="Proteomes" id="UP001152622"/>
    </source>
</evidence>
<accession>A0A9Q1IZA0</accession>
<name>A0A9Q1IZA0_SYNKA</name>
<proteinExistence type="predicted"/>
<keyword evidence="3" id="KW-1185">Reference proteome</keyword>
<evidence type="ECO:0000313" key="2">
    <source>
        <dbReference type="EMBL" id="KAJ8360001.1"/>
    </source>
</evidence>
<gene>
    <name evidence="2" type="ORF">SKAU_G00165260</name>
</gene>
<sequence length="195" mass="20883">MEHLCLLAQPGKITEQLPELAVAKADPGTGCRLSRPTTSRHSSLSPRLQTQGNGPAAPKPTPPCGNQTESPFPSYRCSGCPRRHAGDWYSSQPGRLIVSLIYEGRAGTGGSVRGKDRRLKGEAGHGLTVYRELRRVPLPRRAGSGEAAARRLTVIRGNVLSLPSRPAAVSLKAHCKLCQTRGLAHPAQGRVMPFV</sequence>
<dbReference type="AlphaFoldDB" id="A0A9Q1IZA0"/>